<name>A0A1E5QAY9_9PROT</name>
<keyword evidence="5 6" id="KW-0472">Membrane</keyword>
<evidence type="ECO:0000313" key="9">
    <source>
        <dbReference type="Proteomes" id="UP000095347"/>
    </source>
</evidence>
<feature type="transmembrane region" description="Helical" evidence="6">
    <location>
        <begin position="181"/>
        <end position="202"/>
    </location>
</feature>
<dbReference type="PANTHER" id="PTHR30485:SF2">
    <property type="entry name" value="BLL0597 PROTEIN"/>
    <property type="match status" value="1"/>
</dbReference>
<keyword evidence="4 6" id="KW-1133">Transmembrane helix</keyword>
<dbReference type="PANTHER" id="PTHR30485">
    <property type="entry name" value="NI/FE-HYDROGENASE 1 B-TYPE CYTOCHROME SUBUNIT"/>
    <property type="match status" value="1"/>
</dbReference>
<comment type="caution">
    <text evidence="8">The sequence shown here is derived from an EMBL/GenBank/DDBJ whole genome shotgun (WGS) entry which is preliminary data.</text>
</comment>
<keyword evidence="2" id="KW-1003">Cell membrane</keyword>
<reference evidence="9" key="1">
    <citation type="submission" date="2016-07" db="EMBL/GenBank/DDBJ databases">
        <authorList>
            <person name="Florea S."/>
            <person name="Webb J.S."/>
            <person name="Jaromczyk J."/>
            <person name="Schardl C.L."/>
        </authorList>
    </citation>
    <scope>NUCLEOTIDE SEQUENCE [LARGE SCALE GENOMIC DNA]</scope>
    <source>
        <strain evidence="9">MV-1</strain>
    </source>
</reference>
<dbReference type="InterPro" id="IPR011577">
    <property type="entry name" value="Cyt_b561_bac/Ni-Hgenase"/>
</dbReference>
<dbReference type="Proteomes" id="UP000095347">
    <property type="component" value="Unassembled WGS sequence"/>
</dbReference>
<evidence type="ECO:0000256" key="5">
    <source>
        <dbReference type="ARBA" id="ARBA00023136"/>
    </source>
</evidence>
<evidence type="ECO:0000256" key="1">
    <source>
        <dbReference type="ARBA" id="ARBA00004651"/>
    </source>
</evidence>
<sequence>MVLMGYLTGWVFPENTMGLHLWAGYITVSLLVFRLTWGAFGSEYARLETFTFHPVHILQHMKELATLRPVKHYIGHNPTGSLMVFGLLIVLSVITLSGLIMLGGEENQGPLAGVASYALGDVAKDVHEAFVILLLMMIVLHVGGVYMEIKLTGEKLVRAMITGLKSVPKNTPALKHRKARVLPATLTIAAFVGVVGSALWYLSTMPPSGLTYLPPNQAYESQCGDCHRPYHPSLLPAASWTKMMADLSDHFGEDASLDDATVAQITAYLVQYGSEAWDTEAANRFRIVDPAAPFQITKTPYWINKHEDIAPAIFKRKTVSVPSNCPACHTDDYSGRFDDQKIKIPEEK</sequence>
<evidence type="ECO:0000256" key="3">
    <source>
        <dbReference type="ARBA" id="ARBA00022692"/>
    </source>
</evidence>
<evidence type="ECO:0000256" key="4">
    <source>
        <dbReference type="ARBA" id="ARBA00022989"/>
    </source>
</evidence>
<dbReference type="Pfam" id="PF09626">
    <property type="entry name" value="DHC"/>
    <property type="match status" value="1"/>
</dbReference>
<evidence type="ECO:0000313" key="8">
    <source>
        <dbReference type="EMBL" id="OEJ69188.1"/>
    </source>
</evidence>
<keyword evidence="3 6" id="KW-0812">Transmembrane</keyword>
<dbReference type="AlphaFoldDB" id="A0A1E5QAY9"/>
<feature type="transmembrane region" description="Helical" evidence="6">
    <location>
        <begin position="129"/>
        <end position="149"/>
    </location>
</feature>
<gene>
    <name evidence="8" type="ORF">BEN30_03585</name>
</gene>
<dbReference type="GO" id="GO:0022904">
    <property type="term" value="P:respiratory electron transport chain"/>
    <property type="evidence" value="ECO:0007669"/>
    <property type="project" value="InterPro"/>
</dbReference>
<dbReference type="GO" id="GO:0009055">
    <property type="term" value="F:electron transfer activity"/>
    <property type="evidence" value="ECO:0007669"/>
    <property type="project" value="InterPro"/>
</dbReference>
<dbReference type="SUPFAM" id="SSF81342">
    <property type="entry name" value="Transmembrane di-heme cytochromes"/>
    <property type="match status" value="1"/>
</dbReference>
<feature type="transmembrane region" description="Helical" evidence="6">
    <location>
        <begin position="20"/>
        <end position="40"/>
    </location>
</feature>
<dbReference type="EMBL" id="MCGG01000008">
    <property type="protein sequence ID" value="OEJ69188.1"/>
    <property type="molecule type" value="Genomic_DNA"/>
</dbReference>
<dbReference type="InterPro" id="IPR018588">
    <property type="entry name" value="Dihaem_cytochrome-c"/>
</dbReference>
<dbReference type="GO" id="GO:0005886">
    <property type="term" value="C:plasma membrane"/>
    <property type="evidence" value="ECO:0007669"/>
    <property type="project" value="UniProtKB-SubCell"/>
</dbReference>
<evidence type="ECO:0000256" key="2">
    <source>
        <dbReference type="ARBA" id="ARBA00022475"/>
    </source>
</evidence>
<evidence type="ECO:0000259" key="7">
    <source>
        <dbReference type="Pfam" id="PF01292"/>
    </source>
</evidence>
<dbReference type="Pfam" id="PF01292">
    <property type="entry name" value="Ni_hydr_CYTB"/>
    <property type="match status" value="1"/>
</dbReference>
<dbReference type="InterPro" id="IPR051542">
    <property type="entry name" value="Hydrogenase_cytochrome"/>
</dbReference>
<feature type="transmembrane region" description="Helical" evidence="6">
    <location>
        <begin position="82"/>
        <end position="102"/>
    </location>
</feature>
<dbReference type="GO" id="GO:0020037">
    <property type="term" value="F:heme binding"/>
    <property type="evidence" value="ECO:0007669"/>
    <property type="project" value="TreeGrafter"/>
</dbReference>
<accession>A0A1E5QAY9</accession>
<organism evidence="8 9">
    <name type="scientific">Magnetovibrio blakemorei</name>
    <dbReference type="NCBI Taxonomy" id="28181"/>
    <lineage>
        <taxon>Bacteria</taxon>
        <taxon>Pseudomonadati</taxon>
        <taxon>Pseudomonadota</taxon>
        <taxon>Alphaproteobacteria</taxon>
        <taxon>Rhodospirillales</taxon>
        <taxon>Magnetovibrionaceae</taxon>
        <taxon>Magnetovibrio</taxon>
    </lineage>
</organism>
<proteinExistence type="predicted"/>
<evidence type="ECO:0000256" key="6">
    <source>
        <dbReference type="SAM" id="Phobius"/>
    </source>
</evidence>
<comment type="subcellular location">
    <subcellularLocation>
        <location evidence="1">Cell membrane</location>
        <topology evidence="1">Multi-pass membrane protein</topology>
    </subcellularLocation>
</comment>
<dbReference type="STRING" id="28181.BEN30_03585"/>
<dbReference type="InterPro" id="IPR016174">
    <property type="entry name" value="Di-haem_cyt_TM"/>
</dbReference>
<feature type="domain" description="Cytochrome b561 bacterial/Ni-hydrogenase" evidence="7">
    <location>
        <begin position="13"/>
        <end position="163"/>
    </location>
</feature>
<protein>
    <recommendedName>
        <fullName evidence="7">Cytochrome b561 bacterial/Ni-hydrogenase domain-containing protein</fullName>
    </recommendedName>
</protein>
<dbReference type="Gene3D" id="1.20.950.20">
    <property type="entry name" value="Transmembrane di-heme cytochromes, Chain C"/>
    <property type="match status" value="1"/>
</dbReference>
<keyword evidence="9" id="KW-1185">Reference proteome</keyword>